<dbReference type="RefSeq" id="WP_070070647.1">
    <property type="nucleotide sequence ID" value="NZ_MKKK01000056.1"/>
</dbReference>
<dbReference type="Gene3D" id="3.30.420.40">
    <property type="match status" value="2"/>
</dbReference>
<dbReference type="SUPFAM" id="SSF53067">
    <property type="entry name" value="Actin-like ATPase domain"/>
    <property type="match status" value="2"/>
</dbReference>
<dbReference type="InterPro" id="IPR050696">
    <property type="entry name" value="FtsA/MreB"/>
</dbReference>
<gene>
    <name evidence="2" type="ORF">BJI46_04870</name>
</gene>
<dbReference type="SMART" id="SM00842">
    <property type="entry name" value="FtsA"/>
    <property type="match status" value="1"/>
</dbReference>
<dbReference type="GO" id="GO:0051301">
    <property type="term" value="P:cell division"/>
    <property type="evidence" value="ECO:0007669"/>
    <property type="project" value="InterPro"/>
</dbReference>
<organism evidence="2 3">
    <name type="scientific">Acinetobacter qingfengensis</name>
    <dbReference type="NCBI Taxonomy" id="1262585"/>
    <lineage>
        <taxon>Bacteria</taxon>
        <taxon>Pseudomonadati</taxon>
        <taxon>Pseudomonadota</taxon>
        <taxon>Gammaproteobacteria</taxon>
        <taxon>Moraxellales</taxon>
        <taxon>Moraxellaceae</taxon>
        <taxon>Acinetobacter</taxon>
    </lineage>
</organism>
<dbReference type="PIRSF" id="PIRSF019169">
    <property type="entry name" value="PilM"/>
    <property type="match status" value="1"/>
</dbReference>
<dbReference type="STRING" id="1262585.BJI46_04870"/>
<dbReference type="Proteomes" id="UP000185895">
    <property type="component" value="Unassembled WGS sequence"/>
</dbReference>
<dbReference type="EMBL" id="MKKK01000056">
    <property type="protein sequence ID" value="OEY93076.1"/>
    <property type="molecule type" value="Genomic_DNA"/>
</dbReference>
<dbReference type="InterPro" id="IPR003494">
    <property type="entry name" value="SHS2_FtsA"/>
</dbReference>
<dbReference type="CDD" id="cd24049">
    <property type="entry name" value="ASKHA_NBD_PilM"/>
    <property type="match status" value="1"/>
</dbReference>
<dbReference type="InterPro" id="IPR043129">
    <property type="entry name" value="ATPase_NBD"/>
</dbReference>
<name>A0A1E7R1A1_9GAMM</name>
<dbReference type="Gene3D" id="3.30.1490.300">
    <property type="match status" value="1"/>
</dbReference>
<evidence type="ECO:0000313" key="2">
    <source>
        <dbReference type="EMBL" id="OEY93076.1"/>
    </source>
</evidence>
<reference evidence="2 3" key="1">
    <citation type="submission" date="2016-09" db="EMBL/GenBank/DDBJ databases">
        <authorList>
            <person name="Capua I."/>
            <person name="De Benedictis P."/>
            <person name="Joannis T."/>
            <person name="Lombin L.H."/>
            <person name="Cattoli G."/>
        </authorList>
    </citation>
    <scope>NUCLEOTIDE SEQUENCE [LARGE SCALE GENOMIC DNA]</scope>
    <source>
        <strain evidence="2 3">ANC 4671</strain>
    </source>
</reference>
<proteinExistence type="predicted"/>
<feature type="domain" description="SHS2" evidence="1">
    <location>
        <begin position="12"/>
        <end position="181"/>
    </location>
</feature>
<sequence>MFNFNSKSTKSVIGVDISSTSVKLIQLSVKNSKYQVEAYGVLPLAENDVVDKTIMDSEHVAEVLERVYNLANPNIKQVALAVPAVAAITKIIQMDAEMGDDEREVQIRLDAEQYIPYPLDEVSLDFEVLSFNEKNPAKVDVLLVATRTENVDKRVEVAELAGLKTRVMDVESYALERSYALLAGSLPIGANIVAVLDVGHTQTTLIVLDQGQVVYSREQSFGGKQLTLDVQQRYGLSFAEAGFAKKERNLPDDFEPEVLYPFMEAIAQQAARSLQLFFSSSQYSEIDHLLLAGGSANITGFPKLLQEALGYRVTIANPFLRMSYAPQVDVRKLENDAPSLLVASGLALRSFD</sequence>
<protein>
    <submittedName>
        <fullName evidence="2">Pilus assembly protein PilM</fullName>
    </submittedName>
</protein>
<dbReference type="AlphaFoldDB" id="A0A1E7R1A1"/>
<evidence type="ECO:0000313" key="3">
    <source>
        <dbReference type="Proteomes" id="UP000185895"/>
    </source>
</evidence>
<dbReference type="PANTHER" id="PTHR32432">
    <property type="entry name" value="CELL DIVISION PROTEIN FTSA-RELATED"/>
    <property type="match status" value="1"/>
</dbReference>
<accession>A0A1E7R1A1</accession>
<keyword evidence="3" id="KW-1185">Reference proteome</keyword>
<dbReference type="PANTHER" id="PTHR32432:SF3">
    <property type="entry name" value="ETHANOLAMINE UTILIZATION PROTEIN EUTJ"/>
    <property type="match status" value="1"/>
</dbReference>
<dbReference type="Pfam" id="PF11104">
    <property type="entry name" value="PilM_2"/>
    <property type="match status" value="1"/>
</dbReference>
<dbReference type="NCBIfam" id="TIGR01175">
    <property type="entry name" value="pilM"/>
    <property type="match status" value="1"/>
</dbReference>
<dbReference type="InterPro" id="IPR005883">
    <property type="entry name" value="PilM"/>
</dbReference>
<comment type="caution">
    <text evidence="2">The sequence shown here is derived from an EMBL/GenBank/DDBJ whole genome shotgun (WGS) entry which is preliminary data.</text>
</comment>
<evidence type="ECO:0000259" key="1">
    <source>
        <dbReference type="SMART" id="SM00842"/>
    </source>
</evidence>